<evidence type="ECO:0000313" key="8">
    <source>
        <dbReference type="EMBL" id="KAF2155695.1"/>
    </source>
</evidence>
<dbReference type="InterPro" id="IPR039357">
    <property type="entry name" value="SRD5A/TECR"/>
</dbReference>
<comment type="similarity">
    <text evidence="2">Belongs to the steroid 5-alpha reductase family.</text>
</comment>
<dbReference type="PANTHER" id="PTHR10556">
    <property type="entry name" value="3-OXO-5-ALPHA-STEROID 4-DEHYDROGENASE"/>
    <property type="match status" value="1"/>
</dbReference>
<evidence type="ECO:0000256" key="6">
    <source>
        <dbReference type="SAM" id="Phobius"/>
    </source>
</evidence>
<evidence type="ECO:0000256" key="1">
    <source>
        <dbReference type="ARBA" id="ARBA00004141"/>
    </source>
</evidence>
<feature type="transmembrane region" description="Helical" evidence="6">
    <location>
        <begin position="55"/>
        <end position="74"/>
    </location>
</feature>
<organism evidence="8 9">
    <name type="scientific">Myriangium duriaei CBS 260.36</name>
    <dbReference type="NCBI Taxonomy" id="1168546"/>
    <lineage>
        <taxon>Eukaryota</taxon>
        <taxon>Fungi</taxon>
        <taxon>Dikarya</taxon>
        <taxon>Ascomycota</taxon>
        <taxon>Pezizomycotina</taxon>
        <taxon>Dothideomycetes</taxon>
        <taxon>Dothideomycetidae</taxon>
        <taxon>Myriangiales</taxon>
        <taxon>Myriangiaceae</taxon>
        <taxon>Myriangium</taxon>
    </lineage>
</organism>
<comment type="subcellular location">
    <subcellularLocation>
        <location evidence="1">Membrane</location>
        <topology evidence="1">Multi-pass membrane protein</topology>
    </subcellularLocation>
</comment>
<dbReference type="PANTHER" id="PTHR10556:SF43">
    <property type="entry name" value="STEROID 5-ALPHA-REDUCTASE DET2"/>
    <property type="match status" value="1"/>
</dbReference>
<keyword evidence="4 6" id="KW-1133">Transmembrane helix</keyword>
<feature type="transmembrane region" description="Helical" evidence="6">
    <location>
        <begin position="156"/>
        <end position="175"/>
    </location>
</feature>
<evidence type="ECO:0000259" key="7">
    <source>
        <dbReference type="Pfam" id="PF02544"/>
    </source>
</evidence>
<dbReference type="InterPro" id="IPR001104">
    <property type="entry name" value="3-oxo-5_a-steroid_4-DH_C"/>
</dbReference>
<dbReference type="Proteomes" id="UP000799439">
    <property type="component" value="Unassembled WGS sequence"/>
</dbReference>
<evidence type="ECO:0000256" key="2">
    <source>
        <dbReference type="ARBA" id="ARBA00007742"/>
    </source>
</evidence>
<feature type="domain" description="3-oxo-5-alpha-steroid 4-dehydrogenase C-terminal" evidence="7">
    <location>
        <begin position="121"/>
        <end position="288"/>
    </location>
</feature>
<comment type="caution">
    <text evidence="8">The sequence shown here is derived from an EMBL/GenBank/DDBJ whole genome shotgun (WGS) entry which is preliminary data.</text>
</comment>
<evidence type="ECO:0000256" key="3">
    <source>
        <dbReference type="ARBA" id="ARBA00022692"/>
    </source>
</evidence>
<dbReference type="OrthoDB" id="5788137at2759"/>
<dbReference type="GO" id="GO:0016020">
    <property type="term" value="C:membrane"/>
    <property type="evidence" value="ECO:0007669"/>
    <property type="project" value="UniProtKB-SubCell"/>
</dbReference>
<dbReference type="EMBL" id="ML996082">
    <property type="protein sequence ID" value="KAF2155695.1"/>
    <property type="molecule type" value="Genomic_DNA"/>
</dbReference>
<keyword evidence="3 6" id="KW-0812">Transmembrane</keyword>
<dbReference type="PROSITE" id="PS50244">
    <property type="entry name" value="S5A_REDUCTASE"/>
    <property type="match status" value="1"/>
</dbReference>
<feature type="transmembrane region" description="Helical" evidence="6">
    <location>
        <begin position="116"/>
        <end position="136"/>
    </location>
</feature>
<proteinExistence type="inferred from homology"/>
<dbReference type="InterPro" id="IPR016636">
    <property type="entry name" value="3-oxo-5-alpha-steroid_4-DH"/>
</dbReference>
<dbReference type="PIRSF" id="PIRSF015596">
    <property type="entry name" value="5_alpha-SR2"/>
    <property type="match status" value="1"/>
</dbReference>
<gene>
    <name evidence="8" type="ORF">K461DRAFT_221311</name>
</gene>
<dbReference type="Pfam" id="PF02544">
    <property type="entry name" value="Steroid_dh"/>
    <property type="match status" value="1"/>
</dbReference>
<dbReference type="GO" id="GO:0008202">
    <property type="term" value="P:steroid metabolic process"/>
    <property type="evidence" value="ECO:0007669"/>
    <property type="project" value="InterPro"/>
</dbReference>
<evidence type="ECO:0000256" key="4">
    <source>
        <dbReference type="ARBA" id="ARBA00022989"/>
    </source>
</evidence>
<keyword evidence="5 6" id="KW-0472">Membrane</keyword>
<dbReference type="AlphaFoldDB" id="A0A9P4J9N2"/>
<evidence type="ECO:0000313" key="9">
    <source>
        <dbReference type="Proteomes" id="UP000799439"/>
    </source>
</evidence>
<name>A0A9P4J9N2_9PEZI</name>
<accession>A0A9P4J9N2</accession>
<evidence type="ECO:0000256" key="5">
    <source>
        <dbReference type="ARBA" id="ARBA00023136"/>
    </source>
</evidence>
<protein>
    <submittedName>
        <fullName evidence="8">3-oxo-5-alpha-steroid 4-dehydrogenase</fullName>
    </submittedName>
</protein>
<reference evidence="8" key="1">
    <citation type="journal article" date="2020" name="Stud. Mycol.">
        <title>101 Dothideomycetes genomes: a test case for predicting lifestyles and emergence of pathogens.</title>
        <authorList>
            <person name="Haridas S."/>
            <person name="Albert R."/>
            <person name="Binder M."/>
            <person name="Bloem J."/>
            <person name="Labutti K."/>
            <person name="Salamov A."/>
            <person name="Andreopoulos B."/>
            <person name="Baker S."/>
            <person name="Barry K."/>
            <person name="Bills G."/>
            <person name="Bluhm B."/>
            <person name="Cannon C."/>
            <person name="Castanera R."/>
            <person name="Culley D."/>
            <person name="Daum C."/>
            <person name="Ezra D."/>
            <person name="Gonzalez J."/>
            <person name="Henrissat B."/>
            <person name="Kuo A."/>
            <person name="Liang C."/>
            <person name="Lipzen A."/>
            <person name="Lutzoni F."/>
            <person name="Magnuson J."/>
            <person name="Mondo S."/>
            <person name="Nolan M."/>
            <person name="Ohm R."/>
            <person name="Pangilinan J."/>
            <person name="Park H.-J."/>
            <person name="Ramirez L."/>
            <person name="Alfaro M."/>
            <person name="Sun H."/>
            <person name="Tritt A."/>
            <person name="Yoshinaga Y."/>
            <person name="Zwiers L.-H."/>
            <person name="Turgeon B."/>
            <person name="Goodwin S."/>
            <person name="Spatafora J."/>
            <person name="Crous P."/>
            <person name="Grigoriev I."/>
        </authorList>
    </citation>
    <scope>NUCLEOTIDE SEQUENCE</scope>
    <source>
        <strain evidence="8">CBS 260.36</strain>
    </source>
</reference>
<dbReference type="GO" id="GO:0003865">
    <property type="term" value="F:3-oxo-5-alpha-steroid 4-dehydrogenase activity"/>
    <property type="evidence" value="ECO:0007669"/>
    <property type="project" value="InterPro"/>
</dbReference>
<sequence>MTLIPGVLPPSIETYNLACQLFKYFPLFASVQWLTAWYPAGKTSIDSRFNLPGRFAWAVMETPGLAIVLYSILTLPDQLGLSPLPWANYTLAGLYVIHYVYRAWLYPLMAPSMSPIHPLPFLGAILFNVLNGLSIGGWTGGYGPTTVEEWSESGTIYRLEIGMVIWGWSLLAVIFHDDDLREIRRAAGRIQKEKAEKEGGKAQGVDKVYMVPKNGLFKFILYPHYFCEWIEWTGYWIIGGWGFGPARTFLINEISAMLPRAVRGRRWYIEKFGKEKIGSRKAVIPGIL</sequence>
<keyword evidence="9" id="KW-1185">Reference proteome</keyword>
<feature type="transmembrane region" description="Helical" evidence="6">
    <location>
        <begin position="86"/>
        <end position="104"/>
    </location>
</feature>